<keyword evidence="1" id="KW-1133">Transmembrane helix</keyword>
<gene>
    <name evidence="2" type="ORF">ACFSBL_14870</name>
</gene>
<protein>
    <submittedName>
        <fullName evidence="2">Uncharacterized protein</fullName>
    </submittedName>
</protein>
<dbReference type="RefSeq" id="WP_256400959.1">
    <property type="nucleotide sequence ID" value="NZ_JANHJR010000003.1"/>
</dbReference>
<organism evidence="2 3">
    <name type="scientific">Haloarchaeobius litoreus</name>
    <dbReference type="NCBI Taxonomy" id="755306"/>
    <lineage>
        <taxon>Archaea</taxon>
        <taxon>Methanobacteriati</taxon>
        <taxon>Methanobacteriota</taxon>
        <taxon>Stenosarchaea group</taxon>
        <taxon>Halobacteria</taxon>
        <taxon>Halobacteriales</taxon>
        <taxon>Halorubellaceae</taxon>
        <taxon>Haloarchaeobius</taxon>
    </lineage>
</organism>
<keyword evidence="3" id="KW-1185">Reference proteome</keyword>
<name>A0ABD6DKU5_9EURY</name>
<feature type="transmembrane region" description="Helical" evidence="1">
    <location>
        <begin position="16"/>
        <end position="40"/>
    </location>
</feature>
<dbReference type="Pfam" id="PF24431">
    <property type="entry name" value="DUF7554"/>
    <property type="match status" value="1"/>
</dbReference>
<proteinExistence type="predicted"/>
<dbReference type="Proteomes" id="UP001597034">
    <property type="component" value="Unassembled WGS sequence"/>
</dbReference>
<keyword evidence="1" id="KW-0472">Membrane</keyword>
<comment type="caution">
    <text evidence="2">The sequence shown here is derived from an EMBL/GenBank/DDBJ whole genome shotgun (WGS) entry which is preliminary data.</text>
</comment>
<keyword evidence="1" id="KW-0812">Transmembrane</keyword>
<evidence type="ECO:0000313" key="3">
    <source>
        <dbReference type="Proteomes" id="UP001597034"/>
    </source>
</evidence>
<evidence type="ECO:0000313" key="2">
    <source>
        <dbReference type="EMBL" id="MFD1646971.1"/>
    </source>
</evidence>
<sequence length="67" mass="7350">MFDGIDDRADIEAESLLLVILGLVVVWIALEIVGELLGLLGWLLGPFRPVLGLAIVVIIVLWLTDRL</sequence>
<feature type="transmembrane region" description="Helical" evidence="1">
    <location>
        <begin position="46"/>
        <end position="64"/>
    </location>
</feature>
<dbReference type="InterPro" id="IPR055976">
    <property type="entry name" value="DUF7554"/>
</dbReference>
<dbReference type="EMBL" id="JBHUDO010000003">
    <property type="protein sequence ID" value="MFD1646971.1"/>
    <property type="molecule type" value="Genomic_DNA"/>
</dbReference>
<reference evidence="2 3" key="1">
    <citation type="journal article" date="2019" name="Int. J. Syst. Evol. Microbiol.">
        <title>The Global Catalogue of Microorganisms (GCM) 10K type strain sequencing project: providing services to taxonomists for standard genome sequencing and annotation.</title>
        <authorList>
            <consortium name="The Broad Institute Genomics Platform"/>
            <consortium name="The Broad Institute Genome Sequencing Center for Infectious Disease"/>
            <person name="Wu L."/>
            <person name="Ma J."/>
        </authorList>
    </citation>
    <scope>NUCLEOTIDE SEQUENCE [LARGE SCALE GENOMIC DNA]</scope>
    <source>
        <strain evidence="2 3">CGMCC 1.10390</strain>
    </source>
</reference>
<evidence type="ECO:0000256" key="1">
    <source>
        <dbReference type="SAM" id="Phobius"/>
    </source>
</evidence>
<accession>A0ABD6DKU5</accession>
<dbReference type="AlphaFoldDB" id="A0ABD6DKU5"/>